<evidence type="ECO:0000313" key="2">
    <source>
        <dbReference type="Proteomes" id="UP000594638"/>
    </source>
</evidence>
<dbReference type="EMBL" id="CACTIH010000153">
    <property type="protein sequence ID" value="CAA2955523.1"/>
    <property type="molecule type" value="Genomic_DNA"/>
</dbReference>
<dbReference type="Gramene" id="OE9A025108T1">
    <property type="protein sequence ID" value="OE9A025108C1"/>
    <property type="gene ID" value="OE9A025108"/>
</dbReference>
<name>A0A8S0PPS6_OLEEU</name>
<comment type="caution">
    <text evidence="1">The sequence shown here is derived from an EMBL/GenBank/DDBJ whole genome shotgun (WGS) entry which is preliminary data.</text>
</comment>
<proteinExistence type="predicted"/>
<protein>
    <submittedName>
        <fullName evidence="1">Probable sugar phosphate phosphate translocator At2g25520</fullName>
    </submittedName>
</protein>
<dbReference type="OrthoDB" id="2013824at2759"/>
<gene>
    <name evidence="1" type="ORF">OLEA9_A025108</name>
</gene>
<sequence>MEMDPPVIHGDVKLSNGVAHYNYSKLQSLKATEMKKKAQAADEEAGKLLEERKEGGMEKQGDASVYLENY</sequence>
<reference evidence="1 2" key="1">
    <citation type="submission" date="2019-12" db="EMBL/GenBank/DDBJ databases">
        <authorList>
            <person name="Alioto T."/>
            <person name="Alioto T."/>
            <person name="Gomez Garrido J."/>
        </authorList>
    </citation>
    <scope>NUCLEOTIDE SEQUENCE [LARGE SCALE GENOMIC DNA]</scope>
</reference>
<dbReference type="Proteomes" id="UP000594638">
    <property type="component" value="Unassembled WGS sequence"/>
</dbReference>
<accession>A0A8S0PPS6</accession>
<evidence type="ECO:0000313" key="1">
    <source>
        <dbReference type="EMBL" id="CAA2955523.1"/>
    </source>
</evidence>
<keyword evidence="2" id="KW-1185">Reference proteome</keyword>
<dbReference type="AlphaFoldDB" id="A0A8S0PPS6"/>
<organism evidence="1 2">
    <name type="scientific">Olea europaea subsp. europaea</name>
    <dbReference type="NCBI Taxonomy" id="158383"/>
    <lineage>
        <taxon>Eukaryota</taxon>
        <taxon>Viridiplantae</taxon>
        <taxon>Streptophyta</taxon>
        <taxon>Embryophyta</taxon>
        <taxon>Tracheophyta</taxon>
        <taxon>Spermatophyta</taxon>
        <taxon>Magnoliopsida</taxon>
        <taxon>eudicotyledons</taxon>
        <taxon>Gunneridae</taxon>
        <taxon>Pentapetalae</taxon>
        <taxon>asterids</taxon>
        <taxon>lamiids</taxon>
        <taxon>Lamiales</taxon>
        <taxon>Oleaceae</taxon>
        <taxon>Oleeae</taxon>
        <taxon>Olea</taxon>
    </lineage>
</organism>